<organism evidence="2 3">
    <name type="scientific">Tothia fuscella</name>
    <dbReference type="NCBI Taxonomy" id="1048955"/>
    <lineage>
        <taxon>Eukaryota</taxon>
        <taxon>Fungi</taxon>
        <taxon>Dikarya</taxon>
        <taxon>Ascomycota</taxon>
        <taxon>Pezizomycotina</taxon>
        <taxon>Dothideomycetes</taxon>
        <taxon>Pleosporomycetidae</taxon>
        <taxon>Venturiales</taxon>
        <taxon>Cylindrosympodiaceae</taxon>
        <taxon>Tothia</taxon>
    </lineage>
</organism>
<evidence type="ECO:0000256" key="1">
    <source>
        <dbReference type="SAM" id="MobiDB-lite"/>
    </source>
</evidence>
<proteinExistence type="predicted"/>
<evidence type="ECO:0000313" key="2">
    <source>
        <dbReference type="EMBL" id="KAF2427829.1"/>
    </source>
</evidence>
<keyword evidence="3" id="KW-1185">Reference proteome</keyword>
<feature type="region of interest" description="Disordered" evidence="1">
    <location>
        <begin position="1"/>
        <end position="60"/>
    </location>
</feature>
<accession>A0A9P4TVM8</accession>
<dbReference type="Proteomes" id="UP000800235">
    <property type="component" value="Unassembled WGS sequence"/>
</dbReference>
<gene>
    <name evidence="2" type="ORF">EJ08DRAFT_651235</name>
</gene>
<feature type="non-terminal residue" evidence="2">
    <location>
        <position position="121"/>
    </location>
</feature>
<sequence length="121" mass="13585">MANLGAAEKQTMGSKSKAKKQNNLASQEKPADTKDAEQNASMAQEEDTKSAETKAAGISITLTENNFLKEEIEKLMKENQKLKEENANLTARDYEWFNNSYQKAIQLTKQVDEGKKEIQTL</sequence>
<evidence type="ECO:0000313" key="3">
    <source>
        <dbReference type="Proteomes" id="UP000800235"/>
    </source>
</evidence>
<name>A0A9P4TVM8_9PEZI</name>
<dbReference type="AlphaFoldDB" id="A0A9P4TVM8"/>
<comment type="caution">
    <text evidence="2">The sequence shown here is derived from an EMBL/GenBank/DDBJ whole genome shotgun (WGS) entry which is preliminary data.</text>
</comment>
<protein>
    <submittedName>
        <fullName evidence="2">Uncharacterized protein</fullName>
    </submittedName>
</protein>
<dbReference type="EMBL" id="MU007057">
    <property type="protein sequence ID" value="KAF2427829.1"/>
    <property type="molecule type" value="Genomic_DNA"/>
</dbReference>
<reference evidence="2" key="1">
    <citation type="journal article" date="2020" name="Stud. Mycol.">
        <title>101 Dothideomycetes genomes: a test case for predicting lifestyles and emergence of pathogens.</title>
        <authorList>
            <person name="Haridas S."/>
            <person name="Albert R."/>
            <person name="Binder M."/>
            <person name="Bloem J."/>
            <person name="Labutti K."/>
            <person name="Salamov A."/>
            <person name="Andreopoulos B."/>
            <person name="Baker S."/>
            <person name="Barry K."/>
            <person name="Bills G."/>
            <person name="Bluhm B."/>
            <person name="Cannon C."/>
            <person name="Castanera R."/>
            <person name="Culley D."/>
            <person name="Daum C."/>
            <person name="Ezra D."/>
            <person name="Gonzalez J."/>
            <person name="Henrissat B."/>
            <person name="Kuo A."/>
            <person name="Liang C."/>
            <person name="Lipzen A."/>
            <person name="Lutzoni F."/>
            <person name="Magnuson J."/>
            <person name="Mondo S."/>
            <person name="Nolan M."/>
            <person name="Ohm R."/>
            <person name="Pangilinan J."/>
            <person name="Park H.-J."/>
            <person name="Ramirez L."/>
            <person name="Alfaro M."/>
            <person name="Sun H."/>
            <person name="Tritt A."/>
            <person name="Yoshinaga Y."/>
            <person name="Zwiers L.-H."/>
            <person name="Turgeon B."/>
            <person name="Goodwin S."/>
            <person name="Spatafora J."/>
            <person name="Crous P."/>
            <person name="Grigoriev I."/>
        </authorList>
    </citation>
    <scope>NUCLEOTIDE SEQUENCE</scope>
    <source>
        <strain evidence="2">CBS 130266</strain>
    </source>
</reference>